<keyword evidence="1" id="KW-0472">Membrane</keyword>
<sequence>MLYKHIRCSTLRYQYPVFPNRLSYTLSMFISLGPVSVSIISSISGVFRSNLLSSMYFPIPTESRTLSIFISTNAMSISQTLSSCSLFISIVSCLREPFLICFTVRHQFPLRLLLYHFLSYYVCVFRQELYHSVGYFQIHCFS</sequence>
<dbReference type="EMBL" id="HBUF01484654">
    <property type="protein sequence ID" value="CAG6745122.1"/>
    <property type="molecule type" value="Transcribed_RNA"/>
</dbReference>
<protein>
    <submittedName>
        <fullName evidence="2">Uncharacterized protein</fullName>
    </submittedName>
</protein>
<feature type="transmembrane region" description="Helical" evidence="1">
    <location>
        <begin position="24"/>
        <end position="47"/>
    </location>
</feature>
<keyword evidence="1" id="KW-1133">Transmembrane helix</keyword>
<name>A0A8D9E993_9HEMI</name>
<proteinExistence type="predicted"/>
<reference evidence="2" key="1">
    <citation type="submission" date="2021-05" db="EMBL/GenBank/DDBJ databases">
        <authorList>
            <person name="Alioto T."/>
            <person name="Alioto T."/>
            <person name="Gomez Garrido J."/>
        </authorList>
    </citation>
    <scope>NUCLEOTIDE SEQUENCE</scope>
</reference>
<dbReference type="AlphaFoldDB" id="A0A8D9E993"/>
<evidence type="ECO:0000256" key="1">
    <source>
        <dbReference type="SAM" id="Phobius"/>
    </source>
</evidence>
<organism evidence="2">
    <name type="scientific">Cacopsylla melanoneura</name>
    <dbReference type="NCBI Taxonomy" id="428564"/>
    <lineage>
        <taxon>Eukaryota</taxon>
        <taxon>Metazoa</taxon>
        <taxon>Ecdysozoa</taxon>
        <taxon>Arthropoda</taxon>
        <taxon>Hexapoda</taxon>
        <taxon>Insecta</taxon>
        <taxon>Pterygota</taxon>
        <taxon>Neoptera</taxon>
        <taxon>Paraneoptera</taxon>
        <taxon>Hemiptera</taxon>
        <taxon>Sternorrhyncha</taxon>
        <taxon>Psylloidea</taxon>
        <taxon>Psyllidae</taxon>
        <taxon>Psyllinae</taxon>
        <taxon>Cacopsylla</taxon>
    </lineage>
</organism>
<evidence type="ECO:0000313" key="2">
    <source>
        <dbReference type="EMBL" id="CAG6745122.1"/>
    </source>
</evidence>
<keyword evidence="1" id="KW-0812">Transmembrane</keyword>
<accession>A0A8D9E993</accession>